<dbReference type="EMBL" id="NKXO01000031">
    <property type="protein sequence ID" value="PKQ67680.1"/>
    <property type="molecule type" value="Genomic_DNA"/>
</dbReference>
<proteinExistence type="predicted"/>
<sequence>MEQPREYKEFFIDKNSNTYAETLEAYGLANLIDEILLRSNAGNRKVEIFDKGLYYQIKPSQSITEEMLLKLSYFQVIKFLKKEANTQVPNDIGNNFYDYPNQKKEFDEIKKRKNEISTDKNLSAEEKKEKLRTLQNQFESEFGKKLDEAFDVYKNMVGNPYTGYVKAHSILHNNQKQFSKLLNEILTFYSTIPNVVQKINRGFKIDEKLTAQQLYSPNQGKGLNQYKANNANMTNLDSYWVQELMKISGALQMMICQYVKVGSSYDLKIFVPEYKHILWSKAKELMLEFKRHLKSVSPVKLDILNILNFSVNFIQRSEEFTGKLKNTINGIHSVYQKDLGQNKAVANIAFLEVPEFIEINDRKSANEWIEILNSQKSIISSIKEQGDAIQGLLAYRNFLSGGDLQSFFKFCNWYSVYLMQALDKDQYYIKPFKIETLNLFYMNMDNQSLNLCEIIANKGFEAVAQAIRKSTVSLQYTPKDTRKFEIRYGLAQELQNKSKSKLDLATFIGEFIATYNAETAKVVEKNGGKSFRANVKDEELKEFFCLLDKHPSRLIGALLASYGFALKAKEVKEEETEDLTEENE</sequence>
<protein>
    <recommendedName>
        <fullName evidence="3">CRISPR-associated protein Csh1</fullName>
    </recommendedName>
</protein>
<name>A0A2N3IBL0_9BACT</name>
<evidence type="ECO:0000313" key="1">
    <source>
        <dbReference type="EMBL" id="PKQ67680.1"/>
    </source>
</evidence>
<dbReference type="AlphaFoldDB" id="A0A2N3IBL0"/>
<dbReference type="OrthoDB" id="137710at2"/>
<organism evidence="1 2">
    <name type="scientific">Raineya orbicola</name>
    <dbReference type="NCBI Taxonomy" id="2016530"/>
    <lineage>
        <taxon>Bacteria</taxon>
        <taxon>Pseudomonadati</taxon>
        <taxon>Bacteroidota</taxon>
        <taxon>Cytophagia</taxon>
        <taxon>Cytophagales</taxon>
        <taxon>Raineyaceae</taxon>
        <taxon>Raineya</taxon>
    </lineage>
</organism>
<comment type="caution">
    <text evidence="1">The sequence shown here is derived from an EMBL/GenBank/DDBJ whole genome shotgun (WGS) entry which is preliminary data.</text>
</comment>
<reference evidence="1 2" key="1">
    <citation type="submission" date="2017-06" db="EMBL/GenBank/DDBJ databases">
        <title>Raineya orbicola gen. nov., sp. nov. a slightly thermophilic bacterium of the phylum Bacteroidetes and the description of Raineyaceae fam. nov.</title>
        <authorList>
            <person name="Albuquerque L."/>
            <person name="Polonia A.R.M."/>
            <person name="Barroso C."/>
            <person name="Froufe H.J.C."/>
            <person name="Lage O."/>
            <person name="Lobo-Da-Cunha A."/>
            <person name="Egas C."/>
            <person name="Da Costa M.S."/>
        </authorList>
    </citation>
    <scope>NUCLEOTIDE SEQUENCE [LARGE SCALE GENOMIC DNA]</scope>
    <source>
        <strain evidence="1 2">SPSPC-11</strain>
    </source>
</reference>
<accession>A0A2N3IBL0</accession>
<dbReference type="Proteomes" id="UP000233387">
    <property type="component" value="Unassembled WGS sequence"/>
</dbReference>
<gene>
    <name evidence="1" type="ORF">Rain11_1955</name>
</gene>
<evidence type="ECO:0000313" key="2">
    <source>
        <dbReference type="Proteomes" id="UP000233387"/>
    </source>
</evidence>
<dbReference type="RefSeq" id="WP_101359219.1">
    <property type="nucleotide sequence ID" value="NZ_NKXO01000031.1"/>
</dbReference>
<keyword evidence="2" id="KW-1185">Reference proteome</keyword>
<evidence type="ECO:0008006" key="3">
    <source>
        <dbReference type="Google" id="ProtNLM"/>
    </source>
</evidence>